<keyword evidence="3" id="KW-1185">Reference proteome</keyword>
<comment type="caution">
    <text evidence="2">The sequence shown here is derived from an EMBL/GenBank/DDBJ whole genome shotgun (WGS) entry which is preliminary data.</text>
</comment>
<sequence length="66" mass="7456">MVDDRLAPWAWRLLRLGPAALLWFYGREYPAFVMLPLGAVSLSGNGVLVWQRRLEGTRLRAGWSAA</sequence>
<evidence type="ECO:0000256" key="1">
    <source>
        <dbReference type="SAM" id="Phobius"/>
    </source>
</evidence>
<accession>A0A084IJ58</accession>
<dbReference type="EMBL" id="APNK01000023">
    <property type="protein sequence ID" value="KEZ76742.1"/>
    <property type="molecule type" value="Genomic_DNA"/>
</dbReference>
<keyword evidence="1" id="KW-0812">Transmembrane</keyword>
<reference evidence="2 3" key="1">
    <citation type="submission" date="2013-03" db="EMBL/GenBank/DDBJ databases">
        <title>Salinisphaera hydrothermalis C41B8 Genome Sequencing.</title>
        <authorList>
            <person name="Li C."/>
            <person name="Lai Q."/>
            <person name="Shao Z."/>
        </authorList>
    </citation>
    <scope>NUCLEOTIDE SEQUENCE [LARGE SCALE GENOMIC DNA]</scope>
    <source>
        <strain evidence="2 3">C41B8</strain>
    </source>
</reference>
<dbReference type="Proteomes" id="UP000028302">
    <property type="component" value="Unassembled WGS sequence"/>
</dbReference>
<dbReference type="STRING" id="1304275.C41B8_13440"/>
<evidence type="ECO:0000313" key="2">
    <source>
        <dbReference type="EMBL" id="KEZ76742.1"/>
    </source>
</evidence>
<feature type="transmembrane region" description="Helical" evidence="1">
    <location>
        <begin position="31"/>
        <end position="50"/>
    </location>
</feature>
<dbReference type="RefSeq" id="WP_156962534.1">
    <property type="nucleotide sequence ID" value="NZ_APNK01000023.1"/>
</dbReference>
<protein>
    <submittedName>
        <fullName evidence="2">Uncharacterized protein</fullName>
    </submittedName>
</protein>
<gene>
    <name evidence="2" type="ORF">C41B8_13440</name>
</gene>
<keyword evidence="1" id="KW-1133">Transmembrane helix</keyword>
<dbReference type="AlphaFoldDB" id="A0A084IJ58"/>
<keyword evidence="1" id="KW-0472">Membrane</keyword>
<organism evidence="2 3">
    <name type="scientific">Salinisphaera hydrothermalis (strain C41B8)</name>
    <dbReference type="NCBI Taxonomy" id="1304275"/>
    <lineage>
        <taxon>Bacteria</taxon>
        <taxon>Pseudomonadati</taxon>
        <taxon>Pseudomonadota</taxon>
        <taxon>Gammaproteobacteria</taxon>
        <taxon>Salinisphaerales</taxon>
        <taxon>Salinisphaeraceae</taxon>
        <taxon>Salinisphaera</taxon>
    </lineage>
</organism>
<proteinExistence type="predicted"/>
<evidence type="ECO:0000313" key="3">
    <source>
        <dbReference type="Proteomes" id="UP000028302"/>
    </source>
</evidence>
<name>A0A084IJ58_SALHC</name>